<protein>
    <submittedName>
        <fullName evidence="6">Alpha/beta hydrolase family protein</fullName>
    </submittedName>
</protein>
<proteinExistence type="predicted"/>
<accession>A0A5C6FEP6</accession>
<dbReference type="PANTHER" id="PTHR31988:SF19">
    <property type="entry name" value="9-O-ACETYL-N-ACETYLNEURAMINIC ACID DEACETYLASE-RELATED"/>
    <property type="match status" value="1"/>
</dbReference>
<dbReference type="Gene3D" id="3.40.50.1110">
    <property type="entry name" value="SGNH hydrolase"/>
    <property type="match status" value="1"/>
</dbReference>
<gene>
    <name evidence="6" type="ORF">Poly51_13650</name>
</gene>
<dbReference type="Proteomes" id="UP000318288">
    <property type="component" value="Unassembled WGS sequence"/>
</dbReference>
<dbReference type="Gene3D" id="3.40.50.1820">
    <property type="entry name" value="alpha/beta hydrolase"/>
    <property type="match status" value="1"/>
</dbReference>
<keyword evidence="1 6" id="KW-0378">Hydrolase</keyword>
<dbReference type="AlphaFoldDB" id="A0A5C6FEP6"/>
<dbReference type="Pfam" id="PF03629">
    <property type="entry name" value="SASA"/>
    <property type="match status" value="1"/>
</dbReference>
<dbReference type="InterPro" id="IPR005181">
    <property type="entry name" value="SASA"/>
</dbReference>
<reference evidence="6 7" key="1">
    <citation type="submission" date="2019-02" db="EMBL/GenBank/DDBJ databases">
        <title>Deep-cultivation of Planctomycetes and their phenomic and genomic characterization uncovers novel biology.</title>
        <authorList>
            <person name="Wiegand S."/>
            <person name="Jogler M."/>
            <person name="Boedeker C."/>
            <person name="Pinto D."/>
            <person name="Vollmers J."/>
            <person name="Rivas-Marin E."/>
            <person name="Kohn T."/>
            <person name="Peeters S.H."/>
            <person name="Heuer A."/>
            <person name="Rast P."/>
            <person name="Oberbeckmann S."/>
            <person name="Bunk B."/>
            <person name="Jeske O."/>
            <person name="Meyerdierks A."/>
            <person name="Storesund J.E."/>
            <person name="Kallscheuer N."/>
            <person name="Luecker S."/>
            <person name="Lage O.M."/>
            <person name="Pohl T."/>
            <person name="Merkel B.J."/>
            <person name="Hornburger P."/>
            <person name="Mueller R.-W."/>
            <person name="Bruemmer F."/>
            <person name="Labrenz M."/>
            <person name="Spormann A.M."/>
            <person name="Op Den Camp H."/>
            <person name="Overmann J."/>
            <person name="Amann R."/>
            <person name="Jetten M.S.M."/>
            <person name="Mascher T."/>
            <person name="Medema M.H."/>
            <person name="Devos D.P."/>
            <person name="Kaster A.-K."/>
            <person name="Ovreas L."/>
            <person name="Rohde M."/>
            <person name="Galperin M.Y."/>
            <person name="Jogler C."/>
        </authorList>
    </citation>
    <scope>NUCLEOTIDE SEQUENCE [LARGE SCALE GENOMIC DNA]</scope>
    <source>
        <strain evidence="6 7">Poly51</strain>
    </source>
</reference>
<feature type="domain" description="Sialate O-acetylesterase" evidence="5">
    <location>
        <begin position="640"/>
        <end position="883"/>
    </location>
</feature>
<evidence type="ECO:0000256" key="3">
    <source>
        <dbReference type="SAM" id="SignalP"/>
    </source>
</evidence>
<evidence type="ECO:0000256" key="1">
    <source>
        <dbReference type="ARBA" id="ARBA00022801"/>
    </source>
</evidence>
<sequence precursor="true">MMRRFIPMVILLAMLVGPPTTGVSPGNEPATLTGLASGIAPRNFAEMWDDFDPRAEPLETETLHEWEEDGVLLRVVRFRIGVFKGQPAKLAAIFGIPKSAVDSGEKIPGLVQIHGGGQFADHRACLMNAKRGYATVSIAWAGRISAPQYRVSEPEVKLFWDNKTNDPRYRQTTDWGAVDGYHAPCRNPKNNFLSVAPAAWTIDDVESPCNCPWFLCAIAARRALTFLEQQPVVDAEKLGVYGHSMGGKLTVMASVDARVKAAAPSCGGISDRDNDSQLYRTTISDDVNLRHIKCPIIFLSPSNDFHGRIGDLPRAVEEIQSKDWRVTCSPHHNHQDSAEYEVASLLWFDQHLKGNFEFPSTPETSVDLSEKNGTPTITVTPDAAREPLSVDVFYTQHGQDTETSSDRDSVVNRFWRCAKSTRKDKAWTAKLPLGTVDKPLWVFANVTYALDEPVTGAGYYYRIYETVTFNVSSLLEQVSPQTLQSAGIKPTLRPESMIESFGKDWNKEWFSHRPETWPQSTHKLHDEQFQAPSSNARLAIEVHCDQPNELVVKIDDHAVAVDVTKPDQWQQVMVSRSDLRNHAGESLPDWTGMGKLKLSDTERLQPTKPASGPPKIVGKNWQGNDPQFRNLRWVDPPSTYDVYLLAGQSNMDGRGSVDDLTPIQQRPLGNAIIFYRNPPHSTNTWKPLLPGFSIAPRYKGDLPSPTFGPEIGFAIAMTDANPSQKLALIKGSKGATSLRVDWDPGESGKPETQGPCYRNFVETFRLATDSLTRDGHQFVVRGLLWHQGESDSKTSKDVYQERLLRFIDRIREDTEFANLPVVVGEVFDNGKRDSVRAAIEAVGTRGAGYGFVSSSETTTSDPGTHFDAASQLLLGKRYAEAIIPLVSKRELSVKE</sequence>
<evidence type="ECO:0000259" key="5">
    <source>
        <dbReference type="Pfam" id="PF03629"/>
    </source>
</evidence>
<name>A0A5C6FEP6_9BACT</name>
<keyword evidence="3" id="KW-0732">Signal</keyword>
<dbReference type="Pfam" id="PF01738">
    <property type="entry name" value="DLH"/>
    <property type="match status" value="1"/>
</dbReference>
<dbReference type="SUPFAM" id="SSF53474">
    <property type="entry name" value="alpha/beta-Hydrolases"/>
    <property type="match status" value="1"/>
</dbReference>
<dbReference type="RefSeq" id="WP_246114307.1">
    <property type="nucleotide sequence ID" value="NZ_SJPW01000002.1"/>
</dbReference>
<feature type="chain" id="PRO_5022992963" evidence="3">
    <location>
        <begin position="23"/>
        <end position="895"/>
    </location>
</feature>
<feature type="domain" description="Dienelactone hydrolase" evidence="4">
    <location>
        <begin position="222"/>
        <end position="322"/>
    </location>
</feature>
<dbReference type="InterPro" id="IPR002925">
    <property type="entry name" value="Dienelactn_hydro"/>
</dbReference>
<organism evidence="6 7">
    <name type="scientific">Rubripirellula tenax</name>
    <dbReference type="NCBI Taxonomy" id="2528015"/>
    <lineage>
        <taxon>Bacteria</taxon>
        <taxon>Pseudomonadati</taxon>
        <taxon>Planctomycetota</taxon>
        <taxon>Planctomycetia</taxon>
        <taxon>Pirellulales</taxon>
        <taxon>Pirellulaceae</taxon>
        <taxon>Rubripirellula</taxon>
    </lineage>
</organism>
<dbReference type="EMBL" id="SJPW01000002">
    <property type="protein sequence ID" value="TWU58586.1"/>
    <property type="molecule type" value="Genomic_DNA"/>
</dbReference>
<keyword evidence="7" id="KW-1185">Reference proteome</keyword>
<evidence type="ECO:0000259" key="4">
    <source>
        <dbReference type="Pfam" id="PF01738"/>
    </source>
</evidence>
<feature type="signal peptide" evidence="3">
    <location>
        <begin position="1"/>
        <end position="22"/>
    </location>
</feature>
<dbReference type="InterPro" id="IPR029058">
    <property type="entry name" value="AB_hydrolase_fold"/>
</dbReference>
<dbReference type="SUPFAM" id="SSF52266">
    <property type="entry name" value="SGNH hydrolase"/>
    <property type="match status" value="1"/>
</dbReference>
<dbReference type="InterPro" id="IPR036514">
    <property type="entry name" value="SGNH_hydro_sf"/>
</dbReference>
<feature type="region of interest" description="Disordered" evidence="2">
    <location>
        <begin position="602"/>
        <end position="622"/>
    </location>
</feature>
<evidence type="ECO:0000313" key="6">
    <source>
        <dbReference type="EMBL" id="TWU58586.1"/>
    </source>
</evidence>
<dbReference type="GO" id="GO:0016788">
    <property type="term" value="F:hydrolase activity, acting on ester bonds"/>
    <property type="evidence" value="ECO:0007669"/>
    <property type="project" value="UniProtKB-ARBA"/>
</dbReference>
<dbReference type="InterPro" id="IPR052940">
    <property type="entry name" value="Carb_Esterase_6"/>
</dbReference>
<evidence type="ECO:0000313" key="7">
    <source>
        <dbReference type="Proteomes" id="UP000318288"/>
    </source>
</evidence>
<evidence type="ECO:0000256" key="2">
    <source>
        <dbReference type="SAM" id="MobiDB-lite"/>
    </source>
</evidence>
<dbReference type="PANTHER" id="PTHR31988">
    <property type="entry name" value="ESTERASE, PUTATIVE (DUF303)-RELATED"/>
    <property type="match status" value="1"/>
</dbReference>
<comment type="caution">
    <text evidence="6">The sequence shown here is derived from an EMBL/GenBank/DDBJ whole genome shotgun (WGS) entry which is preliminary data.</text>
</comment>